<dbReference type="EMBL" id="BGPR01077720">
    <property type="protein sequence ID" value="GBL67035.1"/>
    <property type="molecule type" value="Genomic_DNA"/>
</dbReference>
<name>A0A4Y1ZTX8_ARAVE</name>
<evidence type="ECO:0000313" key="1">
    <source>
        <dbReference type="EMBL" id="GBL67035.1"/>
    </source>
</evidence>
<dbReference type="AlphaFoldDB" id="A0A4Y1ZTX8"/>
<sequence>MSLGGCKCICGFQRCGGKYLRHQRARRCQFIPSLKHCGDICQVTRSRNGASVRIPPTSVHKCEPRATRSVAKPHAVGTARLFEFHRPHSTNVNLERLEDWPSHTPLLQGFRG</sequence>
<reference evidence="1 2" key="1">
    <citation type="journal article" date="2019" name="Sci. Rep.">
        <title>Orb-weaving spider Araneus ventricosus genome elucidates the spidroin gene catalogue.</title>
        <authorList>
            <person name="Kono N."/>
            <person name="Nakamura H."/>
            <person name="Ohtoshi R."/>
            <person name="Moran D.A.P."/>
            <person name="Shinohara A."/>
            <person name="Yoshida Y."/>
            <person name="Fujiwara M."/>
            <person name="Mori M."/>
            <person name="Tomita M."/>
            <person name="Arakawa K."/>
        </authorList>
    </citation>
    <scope>NUCLEOTIDE SEQUENCE [LARGE SCALE GENOMIC DNA]</scope>
</reference>
<gene>
    <name evidence="1" type="ORF">AVEN_77076_1</name>
</gene>
<protein>
    <submittedName>
        <fullName evidence="1">Uncharacterized protein</fullName>
    </submittedName>
</protein>
<keyword evidence="2" id="KW-1185">Reference proteome</keyword>
<evidence type="ECO:0000313" key="2">
    <source>
        <dbReference type="Proteomes" id="UP000499080"/>
    </source>
</evidence>
<organism evidence="1 2">
    <name type="scientific">Araneus ventricosus</name>
    <name type="common">Orbweaver spider</name>
    <name type="synonym">Epeira ventricosa</name>
    <dbReference type="NCBI Taxonomy" id="182803"/>
    <lineage>
        <taxon>Eukaryota</taxon>
        <taxon>Metazoa</taxon>
        <taxon>Ecdysozoa</taxon>
        <taxon>Arthropoda</taxon>
        <taxon>Chelicerata</taxon>
        <taxon>Arachnida</taxon>
        <taxon>Araneae</taxon>
        <taxon>Araneomorphae</taxon>
        <taxon>Entelegynae</taxon>
        <taxon>Araneoidea</taxon>
        <taxon>Araneidae</taxon>
        <taxon>Araneus</taxon>
    </lineage>
</organism>
<comment type="caution">
    <text evidence="1">The sequence shown here is derived from an EMBL/GenBank/DDBJ whole genome shotgun (WGS) entry which is preliminary data.</text>
</comment>
<dbReference type="Proteomes" id="UP000499080">
    <property type="component" value="Unassembled WGS sequence"/>
</dbReference>
<accession>A0A4Y1ZTX8</accession>
<proteinExistence type="predicted"/>